<gene>
    <name evidence="8" type="ORF">CO160_00585</name>
</gene>
<dbReference type="EMBL" id="PFWG01000014">
    <property type="protein sequence ID" value="PJA64063.1"/>
    <property type="molecule type" value="Genomic_DNA"/>
</dbReference>
<dbReference type="SUPFAM" id="SSF51182">
    <property type="entry name" value="RmlC-like cupins"/>
    <property type="match status" value="1"/>
</dbReference>
<evidence type="ECO:0000256" key="4">
    <source>
        <dbReference type="ARBA" id="ARBA00022432"/>
    </source>
</evidence>
<comment type="similarity">
    <text evidence="2">Belongs to the archaeal-type GPI family.</text>
</comment>
<dbReference type="InterPro" id="IPR014710">
    <property type="entry name" value="RmlC-like_jellyroll"/>
</dbReference>
<dbReference type="InterPro" id="IPR010551">
    <property type="entry name" value="G6P_isomerase_prok"/>
</dbReference>
<dbReference type="GO" id="GO:0006096">
    <property type="term" value="P:glycolytic process"/>
    <property type="evidence" value="ECO:0007669"/>
    <property type="project" value="UniProtKB-UniPathway"/>
</dbReference>
<sequence>MITALKSIKPNIRRLKEMTDIVYDREWLKKADPETELYYVWRDIAENDQDRKKIARLGLRYDITQFAPLTLGIEFNKTFGHTHSPVPGSGLSYTEIYEVLEGEVCFLFQKFNREKSQQDKIEDIFAVRCLAGDKYIIPPGYAHISVNPTEKKTVLANWLAVASQQDYQEIKEMKGAGYYAIKPASQRGEPQRGKSENGLNINWIKNQNYSAVPKLRFVQPNNLSQFGISQDQPMYHLVNSLEKLDFLKNPQNYLWN</sequence>
<dbReference type="EC" id="5.3.1.9" evidence="3"/>
<dbReference type="InterPro" id="IPR011051">
    <property type="entry name" value="RmlC_Cupin_sf"/>
</dbReference>
<proteinExistence type="inferred from homology"/>
<reference evidence="9" key="1">
    <citation type="submission" date="2017-09" db="EMBL/GenBank/DDBJ databases">
        <title>Depth-based differentiation of microbial function through sediment-hosted aquifers and enrichment of novel symbionts in the deep terrestrial subsurface.</title>
        <authorList>
            <person name="Probst A.J."/>
            <person name="Ladd B."/>
            <person name="Jarett J.K."/>
            <person name="Geller-Mcgrath D.E."/>
            <person name="Sieber C.M.K."/>
            <person name="Emerson J.B."/>
            <person name="Anantharaman K."/>
            <person name="Thomas B.C."/>
            <person name="Malmstrom R."/>
            <person name="Stieglmeier M."/>
            <person name="Klingl A."/>
            <person name="Woyke T."/>
            <person name="Ryan C.M."/>
            <person name="Banfield J.F."/>
        </authorList>
    </citation>
    <scope>NUCLEOTIDE SEQUENCE [LARGE SCALE GENOMIC DNA]</scope>
</reference>
<name>A0A2M7YM50_9BACT</name>
<evidence type="ECO:0000256" key="6">
    <source>
        <dbReference type="ARBA" id="ARBA00029321"/>
    </source>
</evidence>
<dbReference type="Gene3D" id="2.60.120.10">
    <property type="entry name" value="Jelly Rolls"/>
    <property type="match status" value="1"/>
</dbReference>
<evidence type="ECO:0000256" key="1">
    <source>
        <dbReference type="ARBA" id="ARBA00004926"/>
    </source>
</evidence>
<dbReference type="GO" id="GO:0004347">
    <property type="term" value="F:glucose-6-phosphate isomerase activity"/>
    <property type="evidence" value="ECO:0007669"/>
    <property type="project" value="UniProtKB-EC"/>
</dbReference>
<comment type="pathway">
    <text evidence="1">Carbohydrate degradation; glycolysis; D-glyceraldehyde 3-phosphate and glycerone phosphate from D-glucose: step 2/4.</text>
</comment>
<comment type="catalytic activity">
    <reaction evidence="6">
        <text>alpha-D-glucose 6-phosphate = beta-D-fructose 6-phosphate</text>
        <dbReference type="Rhea" id="RHEA:11816"/>
        <dbReference type="ChEBI" id="CHEBI:57634"/>
        <dbReference type="ChEBI" id="CHEBI:58225"/>
        <dbReference type="EC" id="5.3.1.9"/>
    </reaction>
</comment>
<evidence type="ECO:0000313" key="9">
    <source>
        <dbReference type="Proteomes" id="UP000230941"/>
    </source>
</evidence>
<keyword evidence="4" id="KW-0312">Gluconeogenesis</keyword>
<evidence type="ECO:0000313" key="8">
    <source>
        <dbReference type="EMBL" id="PJA64063.1"/>
    </source>
</evidence>
<dbReference type="CDD" id="cd02218">
    <property type="entry name" value="cupin_PGI"/>
    <property type="match status" value="1"/>
</dbReference>
<feature type="domain" description="Glucose-6-phosphate isomerase prokaryote" evidence="7">
    <location>
        <begin position="14"/>
        <end position="186"/>
    </location>
</feature>
<accession>A0A2M7YM50</accession>
<evidence type="ECO:0000256" key="3">
    <source>
        <dbReference type="ARBA" id="ARBA00011952"/>
    </source>
</evidence>
<dbReference type="Pfam" id="PF06560">
    <property type="entry name" value="GPI"/>
    <property type="match status" value="1"/>
</dbReference>
<dbReference type="GO" id="GO:0006094">
    <property type="term" value="P:gluconeogenesis"/>
    <property type="evidence" value="ECO:0007669"/>
    <property type="project" value="UniProtKB-KW"/>
</dbReference>
<dbReference type="AlphaFoldDB" id="A0A2M7YM50"/>
<evidence type="ECO:0000256" key="5">
    <source>
        <dbReference type="ARBA" id="ARBA00023152"/>
    </source>
</evidence>
<comment type="caution">
    <text evidence="8">The sequence shown here is derived from an EMBL/GenBank/DDBJ whole genome shotgun (WGS) entry which is preliminary data.</text>
</comment>
<organism evidence="8 9">
    <name type="scientific">Candidatus Portnoybacteria bacterium CG_4_9_14_3_um_filter_43_11</name>
    <dbReference type="NCBI Taxonomy" id="1974805"/>
    <lineage>
        <taxon>Bacteria</taxon>
        <taxon>Candidatus Portnoyibacteriota</taxon>
    </lineage>
</organism>
<dbReference type="Proteomes" id="UP000230941">
    <property type="component" value="Unassembled WGS sequence"/>
</dbReference>
<protein>
    <recommendedName>
        <fullName evidence="3">glucose-6-phosphate isomerase</fullName>
        <ecNumber evidence="3">5.3.1.9</ecNumber>
    </recommendedName>
</protein>
<evidence type="ECO:0000259" key="7">
    <source>
        <dbReference type="Pfam" id="PF06560"/>
    </source>
</evidence>
<dbReference type="UniPathway" id="UPA00109">
    <property type="reaction ID" value="UER00181"/>
</dbReference>
<dbReference type="GO" id="GO:0005737">
    <property type="term" value="C:cytoplasm"/>
    <property type="evidence" value="ECO:0007669"/>
    <property type="project" value="InterPro"/>
</dbReference>
<keyword evidence="5" id="KW-0324">Glycolysis</keyword>
<evidence type="ECO:0000256" key="2">
    <source>
        <dbReference type="ARBA" id="ARBA00006542"/>
    </source>
</evidence>